<dbReference type="Proteomes" id="UP000789920">
    <property type="component" value="Unassembled WGS sequence"/>
</dbReference>
<dbReference type="EMBL" id="CAJVQC010027391">
    <property type="protein sequence ID" value="CAG8736332.1"/>
    <property type="molecule type" value="Genomic_DNA"/>
</dbReference>
<gene>
    <name evidence="1" type="ORF">RPERSI_LOCUS12694</name>
</gene>
<sequence length="42" mass="4962">MTSVWNLVSIKGRIFDGRDGVGWNFQYGIDVKEMRIRSNRMK</sequence>
<proteinExistence type="predicted"/>
<comment type="caution">
    <text evidence="1">The sequence shown here is derived from an EMBL/GenBank/DDBJ whole genome shotgun (WGS) entry which is preliminary data.</text>
</comment>
<feature type="non-terminal residue" evidence="1">
    <location>
        <position position="42"/>
    </location>
</feature>
<evidence type="ECO:0000313" key="2">
    <source>
        <dbReference type="Proteomes" id="UP000789920"/>
    </source>
</evidence>
<reference evidence="1" key="1">
    <citation type="submission" date="2021-06" db="EMBL/GenBank/DDBJ databases">
        <authorList>
            <person name="Kallberg Y."/>
            <person name="Tangrot J."/>
            <person name="Rosling A."/>
        </authorList>
    </citation>
    <scope>NUCLEOTIDE SEQUENCE</scope>
    <source>
        <strain evidence="1">MA461A</strain>
    </source>
</reference>
<protein>
    <submittedName>
        <fullName evidence="1">21899_t:CDS:1</fullName>
    </submittedName>
</protein>
<evidence type="ECO:0000313" key="1">
    <source>
        <dbReference type="EMBL" id="CAG8736332.1"/>
    </source>
</evidence>
<keyword evidence="2" id="KW-1185">Reference proteome</keyword>
<accession>A0ACA9Q6M0</accession>
<name>A0ACA9Q6M0_9GLOM</name>
<organism evidence="1 2">
    <name type="scientific">Racocetra persica</name>
    <dbReference type="NCBI Taxonomy" id="160502"/>
    <lineage>
        <taxon>Eukaryota</taxon>
        <taxon>Fungi</taxon>
        <taxon>Fungi incertae sedis</taxon>
        <taxon>Mucoromycota</taxon>
        <taxon>Glomeromycotina</taxon>
        <taxon>Glomeromycetes</taxon>
        <taxon>Diversisporales</taxon>
        <taxon>Gigasporaceae</taxon>
        <taxon>Racocetra</taxon>
    </lineage>
</organism>